<feature type="region of interest" description="Disordered" evidence="1">
    <location>
        <begin position="1"/>
        <end position="60"/>
    </location>
</feature>
<gene>
    <name evidence="2" type="ORF">J2X04_003034</name>
</gene>
<protein>
    <submittedName>
        <fullName evidence="2">Uncharacterized protein</fullName>
    </submittedName>
</protein>
<sequence length="60" mass="6791">MPTTPQKNKSDSQNTRRDDQSKQQMGRSDDQSKKLGSQDQSQDRNKPMGTPSDRSGSDRH</sequence>
<evidence type="ECO:0000313" key="3">
    <source>
        <dbReference type="Proteomes" id="UP001267878"/>
    </source>
</evidence>
<accession>A0ABU1VT52</accession>
<dbReference type="RefSeq" id="WP_310055673.1">
    <property type="nucleotide sequence ID" value="NZ_JAVDVW010000002.1"/>
</dbReference>
<feature type="compositionally biased region" description="Basic and acidic residues" evidence="1">
    <location>
        <begin position="8"/>
        <end position="33"/>
    </location>
</feature>
<organism evidence="2 3">
    <name type="scientific">Agrilutibacter niabensis</name>
    <dbReference type="NCBI Taxonomy" id="380628"/>
    <lineage>
        <taxon>Bacteria</taxon>
        <taxon>Pseudomonadati</taxon>
        <taxon>Pseudomonadota</taxon>
        <taxon>Gammaproteobacteria</taxon>
        <taxon>Lysobacterales</taxon>
        <taxon>Lysobacteraceae</taxon>
        <taxon>Agrilutibacter</taxon>
    </lineage>
</organism>
<keyword evidence="3" id="KW-1185">Reference proteome</keyword>
<comment type="caution">
    <text evidence="2">The sequence shown here is derived from an EMBL/GenBank/DDBJ whole genome shotgun (WGS) entry which is preliminary data.</text>
</comment>
<reference evidence="2 3" key="1">
    <citation type="submission" date="2023-07" db="EMBL/GenBank/DDBJ databases">
        <title>Sorghum-associated microbial communities from plants grown in Nebraska, USA.</title>
        <authorList>
            <person name="Schachtman D."/>
        </authorList>
    </citation>
    <scope>NUCLEOTIDE SEQUENCE [LARGE SCALE GENOMIC DNA]</scope>
    <source>
        <strain evidence="2 3">BE187</strain>
    </source>
</reference>
<name>A0ABU1VT52_9GAMM</name>
<dbReference type="Proteomes" id="UP001267878">
    <property type="component" value="Unassembled WGS sequence"/>
</dbReference>
<proteinExistence type="predicted"/>
<evidence type="ECO:0000313" key="2">
    <source>
        <dbReference type="EMBL" id="MDR7100653.1"/>
    </source>
</evidence>
<evidence type="ECO:0000256" key="1">
    <source>
        <dbReference type="SAM" id="MobiDB-lite"/>
    </source>
</evidence>
<dbReference type="EMBL" id="JAVDVW010000002">
    <property type="protein sequence ID" value="MDR7100653.1"/>
    <property type="molecule type" value="Genomic_DNA"/>
</dbReference>